<dbReference type="EC" id="1.1.1.133" evidence="3 6"/>
<dbReference type="Proteomes" id="UP000594903">
    <property type="component" value="Chromosome"/>
</dbReference>
<dbReference type="NCBIfam" id="TIGR01214">
    <property type="entry name" value="rmlD"/>
    <property type="match status" value="1"/>
</dbReference>
<dbReference type="Proteomes" id="UP000254603">
    <property type="component" value="Unassembled WGS sequence"/>
</dbReference>
<dbReference type="EMBL" id="UGSB01000001">
    <property type="protein sequence ID" value="SUA55422.1"/>
    <property type="molecule type" value="Genomic_DNA"/>
</dbReference>
<dbReference type="AlphaFoldDB" id="A0A378XFD8"/>
<reference evidence="8 11" key="2">
    <citation type="submission" date="2020-12" db="EMBL/GenBank/DDBJ databases">
        <title>FDA dAtabase for Regulatory Grade micrObial Sequences (FDA-ARGOS): Supporting development and validation of Infectious Disease Dx tests.</title>
        <authorList>
            <person name="Sproer C."/>
            <person name="Gronow S."/>
            <person name="Severitt S."/>
            <person name="Schroder I."/>
            <person name="Tallon L."/>
            <person name="Sadzewicz L."/>
            <person name="Zhao X."/>
            <person name="Boylan J."/>
            <person name="Ott S."/>
            <person name="Bowen H."/>
            <person name="Vavikolanu K."/>
            <person name="Mehta A."/>
            <person name="Aluvathingal J."/>
            <person name="Nadendla S."/>
            <person name="Lowell S."/>
            <person name="Myers T."/>
            <person name="Yan Y."/>
            <person name="Sichtig H."/>
        </authorList>
    </citation>
    <scope>NUCLEOTIDE SEQUENCE [LARGE SCALE GENOMIC DNA]</scope>
    <source>
        <strain evidence="8 11">FDAARGOS_872</strain>
    </source>
</reference>
<dbReference type="GO" id="GO:0008831">
    <property type="term" value="F:dTDP-4-dehydrorhamnose reductase activity"/>
    <property type="evidence" value="ECO:0007669"/>
    <property type="project" value="UniProtKB-EC"/>
</dbReference>
<keyword evidence="11" id="KW-1185">Reference proteome</keyword>
<evidence type="ECO:0000256" key="6">
    <source>
        <dbReference type="RuleBase" id="RU364082"/>
    </source>
</evidence>
<evidence type="ECO:0000313" key="9">
    <source>
        <dbReference type="EMBL" id="SUA55422.1"/>
    </source>
</evidence>
<dbReference type="InterPro" id="IPR029903">
    <property type="entry name" value="RmlD-like-bd"/>
</dbReference>
<dbReference type="RefSeq" id="WP_018574787.1">
    <property type="nucleotide sequence ID" value="NZ_CP065725.1"/>
</dbReference>
<dbReference type="CDD" id="cd05254">
    <property type="entry name" value="dTDP_HR_like_SDR_e"/>
    <property type="match status" value="1"/>
</dbReference>
<evidence type="ECO:0000313" key="11">
    <source>
        <dbReference type="Proteomes" id="UP000594903"/>
    </source>
</evidence>
<accession>A0A378XFD8</accession>
<evidence type="ECO:0000256" key="3">
    <source>
        <dbReference type="ARBA" id="ARBA00012929"/>
    </source>
</evidence>
<evidence type="ECO:0000256" key="2">
    <source>
        <dbReference type="ARBA" id="ARBA00010944"/>
    </source>
</evidence>
<dbReference type="GO" id="GO:0019305">
    <property type="term" value="P:dTDP-rhamnose biosynthetic process"/>
    <property type="evidence" value="ECO:0007669"/>
    <property type="project" value="UniProtKB-UniPathway"/>
</dbReference>
<dbReference type="UniPathway" id="UPA00124"/>
<dbReference type="SUPFAM" id="SSF51735">
    <property type="entry name" value="NAD(P)-binding Rossmann-fold domains"/>
    <property type="match status" value="1"/>
</dbReference>
<dbReference type="OrthoDB" id="9803892at2"/>
<evidence type="ECO:0000256" key="5">
    <source>
        <dbReference type="ARBA" id="ARBA00048200"/>
    </source>
</evidence>
<keyword evidence="6 9" id="KW-0560">Oxidoreductase</keyword>
<dbReference type="PANTHER" id="PTHR10491">
    <property type="entry name" value="DTDP-4-DEHYDRORHAMNOSE REDUCTASE"/>
    <property type="match status" value="1"/>
</dbReference>
<dbReference type="Pfam" id="PF04321">
    <property type="entry name" value="RmlD_sub_bind"/>
    <property type="match status" value="1"/>
</dbReference>
<evidence type="ECO:0000256" key="1">
    <source>
        <dbReference type="ARBA" id="ARBA00004781"/>
    </source>
</evidence>
<dbReference type="STRING" id="1122619.GCA_000373745_01617"/>
<evidence type="ECO:0000313" key="10">
    <source>
        <dbReference type="Proteomes" id="UP000254603"/>
    </source>
</evidence>
<dbReference type="Gene3D" id="3.90.25.10">
    <property type="entry name" value="UDP-galactose 4-epimerase, domain 1"/>
    <property type="match status" value="1"/>
</dbReference>
<name>A0A378XFD8_9BURK</name>
<sequence>MTNILVTGGAGQVGQVFRALGLSELAVCDRQAMDITDTQSIIQALRRFRPTILINAAAYTNVERAEIEQEQAFAINEKAAGLLAERCAEHGVQLIHLSTDYVFDGTKGAPYEVADQTNPLNRYGQSKLAGEKAVLNANPQAIIVRTAWLYSEFGENFQTKILRAAKDKLQKGEALSVVSDEWGSPTYAPDLVHFLMQLSQQYASHNGRILHFAGHQVMHRLAQAERLLAAALVRGELAELPKINAVLSQDFPTLAKRPTNSALKSSLLNVA</sequence>
<comment type="similarity">
    <text evidence="2 6">Belongs to the dTDP-4-dehydrorhamnose reductase family.</text>
</comment>
<dbReference type="InterPro" id="IPR005913">
    <property type="entry name" value="dTDP_dehydrorham_reduct"/>
</dbReference>
<dbReference type="PANTHER" id="PTHR10491:SF4">
    <property type="entry name" value="METHIONINE ADENOSYLTRANSFERASE 2 SUBUNIT BETA"/>
    <property type="match status" value="1"/>
</dbReference>
<dbReference type="EMBL" id="CP065725">
    <property type="protein sequence ID" value="QPT39252.1"/>
    <property type="molecule type" value="Genomic_DNA"/>
</dbReference>
<gene>
    <name evidence="9" type="primary">rmlD</name>
    <name evidence="8" type="synonym">rfbD</name>
    <name evidence="8" type="ORF">I6G29_08705</name>
    <name evidence="9" type="ORF">NCTC11997_01805</name>
</gene>
<dbReference type="Gene3D" id="3.40.50.720">
    <property type="entry name" value="NAD(P)-binding Rossmann-like Domain"/>
    <property type="match status" value="1"/>
</dbReference>
<feature type="domain" description="RmlD-like substrate binding" evidence="7">
    <location>
        <begin position="3"/>
        <end position="267"/>
    </location>
</feature>
<organism evidence="9 10">
    <name type="scientific">Oligella ureolytica</name>
    <dbReference type="NCBI Taxonomy" id="90244"/>
    <lineage>
        <taxon>Bacteria</taxon>
        <taxon>Pseudomonadati</taxon>
        <taxon>Pseudomonadota</taxon>
        <taxon>Betaproteobacteria</taxon>
        <taxon>Burkholderiales</taxon>
        <taxon>Alcaligenaceae</taxon>
        <taxon>Oligella</taxon>
    </lineage>
</organism>
<evidence type="ECO:0000259" key="7">
    <source>
        <dbReference type="Pfam" id="PF04321"/>
    </source>
</evidence>
<keyword evidence="6" id="KW-0521">NADP</keyword>
<dbReference type="InterPro" id="IPR036291">
    <property type="entry name" value="NAD(P)-bd_dom_sf"/>
</dbReference>
<protein>
    <recommendedName>
        <fullName evidence="4 6">dTDP-4-dehydrorhamnose reductase</fullName>
        <ecNumber evidence="3 6">1.1.1.133</ecNumber>
    </recommendedName>
</protein>
<comment type="cofactor">
    <cofactor evidence="6">
        <name>Mg(2+)</name>
        <dbReference type="ChEBI" id="CHEBI:18420"/>
    </cofactor>
    <text evidence="6">Binds 1 Mg(2+) ion per monomer.</text>
</comment>
<comment type="pathway">
    <text evidence="1 6">Carbohydrate biosynthesis; dTDP-L-rhamnose biosynthesis.</text>
</comment>
<comment type="catalytic activity">
    <reaction evidence="5 6">
        <text>dTDP-beta-L-rhamnose + NADP(+) = dTDP-4-dehydro-beta-L-rhamnose + NADPH + H(+)</text>
        <dbReference type="Rhea" id="RHEA:21796"/>
        <dbReference type="ChEBI" id="CHEBI:15378"/>
        <dbReference type="ChEBI" id="CHEBI:57510"/>
        <dbReference type="ChEBI" id="CHEBI:57783"/>
        <dbReference type="ChEBI" id="CHEBI:58349"/>
        <dbReference type="ChEBI" id="CHEBI:62830"/>
        <dbReference type="EC" id="1.1.1.133"/>
    </reaction>
</comment>
<comment type="function">
    <text evidence="6">Catalyzes the reduction of dTDP-6-deoxy-L-lyxo-4-hexulose to yield dTDP-L-rhamnose.</text>
</comment>
<evidence type="ECO:0000256" key="4">
    <source>
        <dbReference type="ARBA" id="ARBA00017099"/>
    </source>
</evidence>
<proteinExistence type="inferred from homology"/>
<evidence type="ECO:0000313" key="8">
    <source>
        <dbReference type="EMBL" id="QPT39252.1"/>
    </source>
</evidence>
<reference evidence="9 10" key="1">
    <citation type="submission" date="2018-06" db="EMBL/GenBank/DDBJ databases">
        <authorList>
            <consortium name="Pathogen Informatics"/>
            <person name="Doyle S."/>
        </authorList>
    </citation>
    <scope>NUCLEOTIDE SEQUENCE [LARGE SCALE GENOMIC DNA]</scope>
    <source>
        <strain evidence="9 10">NCTC11997</strain>
    </source>
</reference>